<organism evidence="1">
    <name type="scientific">bioreactor metagenome</name>
    <dbReference type="NCBI Taxonomy" id="1076179"/>
    <lineage>
        <taxon>unclassified sequences</taxon>
        <taxon>metagenomes</taxon>
        <taxon>ecological metagenomes</taxon>
    </lineage>
</organism>
<proteinExistence type="predicted"/>
<protein>
    <recommendedName>
        <fullName evidence="2">GLPGLI family protein</fullName>
    </recommendedName>
</protein>
<dbReference type="Pfam" id="PF22252">
    <property type="entry name" value="PNGase_F-II_N"/>
    <property type="match status" value="1"/>
</dbReference>
<dbReference type="NCBIfam" id="TIGR01200">
    <property type="entry name" value="GLPGLI"/>
    <property type="match status" value="1"/>
</dbReference>
<dbReference type="EMBL" id="VSSQ01005712">
    <property type="protein sequence ID" value="MPM30155.1"/>
    <property type="molecule type" value="Genomic_DNA"/>
</dbReference>
<name>A0A644YNI4_9ZZZZ</name>
<dbReference type="InterPro" id="IPR005901">
    <property type="entry name" value="GLPGLI"/>
</dbReference>
<evidence type="ECO:0008006" key="2">
    <source>
        <dbReference type="Google" id="ProtNLM"/>
    </source>
</evidence>
<sequence>MNDTLQQTRRDDLFILEIGPKISKFYSYYTFQYDSLMSTPNGEQKKREIFNQSLSDFHKHRDRRKFLNGFSRKRSTTCIYKNYPEKGMTIIDFLGGDYVVYEDVLNDQDWQITDNIKTVLNYNCQQAICRFRGREWIVWFTTDIPVANGPWKLGGLPGLILEAYDRGNQYYFNIIGLEKKNNKPILFGESFFKKIKYIKTNRKEFLKACKRKIDNASGFLGAETGVSFGNNDPVYYDLIERDYR</sequence>
<evidence type="ECO:0000313" key="1">
    <source>
        <dbReference type="EMBL" id="MPM30155.1"/>
    </source>
</evidence>
<accession>A0A644YNI4</accession>
<comment type="caution">
    <text evidence="1">The sequence shown here is derived from an EMBL/GenBank/DDBJ whole genome shotgun (WGS) entry which is preliminary data.</text>
</comment>
<reference evidence="1" key="1">
    <citation type="submission" date="2019-08" db="EMBL/GenBank/DDBJ databases">
        <authorList>
            <person name="Kucharzyk K."/>
            <person name="Murdoch R.W."/>
            <person name="Higgins S."/>
            <person name="Loffler F."/>
        </authorList>
    </citation>
    <scope>NUCLEOTIDE SEQUENCE</scope>
</reference>
<gene>
    <name evidence="1" type="ORF">SDC9_76700</name>
</gene>
<dbReference type="AlphaFoldDB" id="A0A644YNI4"/>